<feature type="transmembrane region" description="Helical" evidence="1">
    <location>
        <begin position="39"/>
        <end position="60"/>
    </location>
</feature>
<name>A0A919JXS6_9ACTN</name>
<gene>
    <name evidence="2" type="ORF">Ari01nite_29350</name>
</gene>
<comment type="caution">
    <text evidence="2">The sequence shown here is derived from an EMBL/GenBank/DDBJ whole genome shotgun (WGS) entry which is preliminary data.</text>
</comment>
<reference evidence="2" key="1">
    <citation type="submission" date="2021-01" db="EMBL/GenBank/DDBJ databases">
        <title>Whole genome shotgun sequence of Actinoplanes rishiriensis NBRC 108556.</title>
        <authorList>
            <person name="Komaki H."/>
            <person name="Tamura T."/>
        </authorList>
    </citation>
    <scope>NUCLEOTIDE SEQUENCE</scope>
    <source>
        <strain evidence="2">NBRC 108556</strain>
    </source>
</reference>
<proteinExistence type="predicted"/>
<organism evidence="2 3">
    <name type="scientific">Paractinoplanes rishiriensis</name>
    <dbReference type="NCBI Taxonomy" id="1050105"/>
    <lineage>
        <taxon>Bacteria</taxon>
        <taxon>Bacillati</taxon>
        <taxon>Actinomycetota</taxon>
        <taxon>Actinomycetes</taxon>
        <taxon>Micromonosporales</taxon>
        <taxon>Micromonosporaceae</taxon>
        <taxon>Paractinoplanes</taxon>
    </lineage>
</organism>
<evidence type="ECO:0000313" key="3">
    <source>
        <dbReference type="Proteomes" id="UP000636960"/>
    </source>
</evidence>
<dbReference type="EMBL" id="BOMV01000029">
    <property type="protein sequence ID" value="GIE95470.1"/>
    <property type="molecule type" value="Genomic_DNA"/>
</dbReference>
<keyword evidence="1" id="KW-1133">Transmembrane helix</keyword>
<dbReference type="Proteomes" id="UP000636960">
    <property type="component" value="Unassembled WGS sequence"/>
</dbReference>
<keyword evidence="3" id="KW-1185">Reference proteome</keyword>
<dbReference type="AlphaFoldDB" id="A0A919JXS6"/>
<keyword evidence="1" id="KW-0472">Membrane</keyword>
<evidence type="ECO:0000256" key="1">
    <source>
        <dbReference type="SAM" id="Phobius"/>
    </source>
</evidence>
<evidence type="ECO:0000313" key="2">
    <source>
        <dbReference type="EMBL" id="GIE95470.1"/>
    </source>
</evidence>
<feature type="transmembrane region" description="Helical" evidence="1">
    <location>
        <begin position="12"/>
        <end position="33"/>
    </location>
</feature>
<protein>
    <submittedName>
        <fullName evidence="2">Uncharacterized protein</fullName>
    </submittedName>
</protein>
<accession>A0A919JXS6</accession>
<keyword evidence="1" id="KW-0812">Transmembrane</keyword>
<sequence length="61" mass="6386">MRSGRLWSGWLLRVAEAFGYVVEAVALALFQALGSATLVVSAEFFACWGIVAGCGVVAHLG</sequence>